<dbReference type="EMBL" id="CAKMRJ010004445">
    <property type="protein sequence ID" value="CAH1436340.1"/>
    <property type="molecule type" value="Genomic_DNA"/>
</dbReference>
<proteinExistence type="predicted"/>
<name>A0AAU9NET0_9ASTR</name>
<sequence length="91" mass="10353">MWRTNWEETQIIKIPKFDPPVTSTTASSGSTTALLLPSSQYSGDRRGKKEQGLGFVWVAQINRKEKEMGVRLEWFYGGRICSGSRWSLVVE</sequence>
<keyword evidence="2" id="KW-1185">Reference proteome</keyword>
<evidence type="ECO:0000313" key="1">
    <source>
        <dbReference type="EMBL" id="CAH1436340.1"/>
    </source>
</evidence>
<reference evidence="1 2" key="1">
    <citation type="submission" date="2022-01" db="EMBL/GenBank/DDBJ databases">
        <authorList>
            <person name="Xiong W."/>
            <person name="Schranz E."/>
        </authorList>
    </citation>
    <scope>NUCLEOTIDE SEQUENCE [LARGE SCALE GENOMIC DNA]</scope>
</reference>
<protein>
    <submittedName>
        <fullName evidence="1">Uncharacterized protein</fullName>
    </submittedName>
</protein>
<gene>
    <name evidence="1" type="ORF">LVIROSA_LOCUS22715</name>
</gene>
<dbReference type="AlphaFoldDB" id="A0AAU9NET0"/>
<evidence type="ECO:0000313" key="2">
    <source>
        <dbReference type="Proteomes" id="UP001157418"/>
    </source>
</evidence>
<dbReference type="Proteomes" id="UP001157418">
    <property type="component" value="Unassembled WGS sequence"/>
</dbReference>
<comment type="caution">
    <text evidence="1">The sequence shown here is derived from an EMBL/GenBank/DDBJ whole genome shotgun (WGS) entry which is preliminary data.</text>
</comment>
<accession>A0AAU9NET0</accession>
<organism evidence="1 2">
    <name type="scientific">Lactuca virosa</name>
    <dbReference type="NCBI Taxonomy" id="75947"/>
    <lineage>
        <taxon>Eukaryota</taxon>
        <taxon>Viridiplantae</taxon>
        <taxon>Streptophyta</taxon>
        <taxon>Embryophyta</taxon>
        <taxon>Tracheophyta</taxon>
        <taxon>Spermatophyta</taxon>
        <taxon>Magnoliopsida</taxon>
        <taxon>eudicotyledons</taxon>
        <taxon>Gunneridae</taxon>
        <taxon>Pentapetalae</taxon>
        <taxon>asterids</taxon>
        <taxon>campanulids</taxon>
        <taxon>Asterales</taxon>
        <taxon>Asteraceae</taxon>
        <taxon>Cichorioideae</taxon>
        <taxon>Cichorieae</taxon>
        <taxon>Lactucinae</taxon>
        <taxon>Lactuca</taxon>
    </lineage>
</organism>